<dbReference type="Proteomes" id="UP000232122">
    <property type="component" value="Unassembled WGS sequence"/>
</dbReference>
<protein>
    <submittedName>
        <fullName evidence="3">Uncharacterized protein</fullName>
    </submittedName>
</protein>
<evidence type="ECO:0000313" key="4">
    <source>
        <dbReference type="Proteomes" id="UP000232122"/>
    </source>
</evidence>
<feature type="region of interest" description="Disordered" evidence="2">
    <location>
        <begin position="487"/>
        <end position="533"/>
    </location>
</feature>
<reference evidence="3 4" key="1">
    <citation type="journal article" date="2018" name="Microb. Genom.">
        <title>Deciphering the unexplored Leptospira diversity from soils uncovers genomic evolution to virulence.</title>
        <authorList>
            <person name="Thibeaux R."/>
            <person name="Iraola G."/>
            <person name="Ferres I."/>
            <person name="Bierque E."/>
            <person name="Girault D."/>
            <person name="Soupe-Gilbert M.E."/>
            <person name="Picardeau M."/>
            <person name="Goarant C."/>
        </authorList>
    </citation>
    <scope>NUCLEOTIDE SEQUENCE [LARGE SCALE GENOMIC DNA]</scope>
    <source>
        <strain evidence="3 4">ATI7-C-A5</strain>
    </source>
</reference>
<feature type="coiled-coil region" evidence="1">
    <location>
        <begin position="300"/>
        <end position="329"/>
    </location>
</feature>
<gene>
    <name evidence="3" type="ORF">CH379_012050</name>
</gene>
<organism evidence="3 4">
    <name type="scientific">Leptospira ellisii</name>
    <dbReference type="NCBI Taxonomy" id="2023197"/>
    <lineage>
        <taxon>Bacteria</taxon>
        <taxon>Pseudomonadati</taxon>
        <taxon>Spirochaetota</taxon>
        <taxon>Spirochaetia</taxon>
        <taxon>Leptospirales</taxon>
        <taxon>Leptospiraceae</taxon>
        <taxon>Leptospira</taxon>
    </lineage>
</organism>
<proteinExistence type="predicted"/>
<feature type="compositionally biased region" description="Basic and acidic residues" evidence="2">
    <location>
        <begin position="487"/>
        <end position="509"/>
    </location>
</feature>
<evidence type="ECO:0000256" key="1">
    <source>
        <dbReference type="SAM" id="Coils"/>
    </source>
</evidence>
<sequence>MLEPQSPELKVADYNTALQLTQSLESRGDFQYKGIHKLLLVIGDWTDKYVANKILPNMDQLSREMNLEKDKVGQYLRELCTKYNPPIVKKICMVDFNPTGDASDGKIESYLRLNPVFARPQAADASTSHRYVDGVNQTTFSSIQRWIKEKRIFPGREEFVKRVHAAILENKLTDTYASTEIGNLFNDPLDATPGLKQVTVNIHLKPVLKKLVEQKTLFFFRNENALNPGNRSVFYYNVQEEILARIEAYKSFLTDRLVPELQKIGALGPLSDEERGNTRNLVNTVIPYLSPAYGDQKTAMEELLALVHFEEEDKEKKEKEEKKVKLTEILDYIKSANRLVDLNFLRFRGQQIEEEIRALVANHEQILHTEFADKNTLYTYVLHKLSVAGAIEAARRVFAATGNDSEIRILDRMKIKDLIENRDLAASFDKLELSSLFKYLPFFTRLWRNIFGNATVHKFEAEQIRAHNTVELNKRVNEARTKKIQEDASKLAEKRVKEKEAKEQAEKNARKQQTVPNKDEKIPAPSSSKEAIDPTSGKLLERVLDILDDYWSSRQYPDRNILLYEMEGEINEENLVNFLKKFGKSDIFSFMVRNQEERYTFPILVSKRYLKKHGRDLMEKASTIIEEQKGASMPDQDLFDFCISLDDFLKKTLPKI</sequence>
<dbReference type="RefSeq" id="WP_100745702.1">
    <property type="nucleotide sequence ID" value="NZ_NPEF02000013.1"/>
</dbReference>
<dbReference type="AlphaFoldDB" id="A0AAE4TYI0"/>
<evidence type="ECO:0000313" key="3">
    <source>
        <dbReference type="EMBL" id="MDV6236359.1"/>
    </source>
</evidence>
<comment type="caution">
    <text evidence="3">The sequence shown here is derived from an EMBL/GenBank/DDBJ whole genome shotgun (WGS) entry which is preliminary data.</text>
</comment>
<dbReference type="EMBL" id="NPEF02000013">
    <property type="protein sequence ID" value="MDV6236359.1"/>
    <property type="molecule type" value="Genomic_DNA"/>
</dbReference>
<keyword evidence="1" id="KW-0175">Coiled coil</keyword>
<keyword evidence="4" id="KW-1185">Reference proteome</keyword>
<evidence type="ECO:0000256" key="2">
    <source>
        <dbReference type="SAM" id="MobiDB-lite"/>
    </source>
</evidence>
<name>A0AAE4TYI0_9LEPT</name>
<accession>A0AAE4TYI0</accession>